<evidence type="ECO:0000313" key="2">
    <source>
        <dbReference type="Proteomes" id="UP000054324"/>
    </source>
</evidence>
<protein>
    <submittedName>
        <fullName evidence="1">Uncharacterized protein</fullName>
    </submittedName>
</protein>
<dbReference type="KEGG" id="ovi:T265_14468"/>
<accession>A0A074ZAR8</accession>
<dbReference type="EMBL" id="KL596819">
    <property type="protein sequence ID" value="KER24188.1"/>
    <property type="molecule type" value="Genomic_DNA"/>
</dbReference>
<feature type="non-terminal residue" evidence="1">
    <location>
        <position position="1"/>
    </location>
</feature>
<gene>
    <name evidence="1" type="ORF">T265_14468</name>
</gene>
<dbReference type="RefSeq" id="XP_009172062.1">
    <property type="nucleotide sequence ID" value="XM_009173798.1"/>
</dbReference>
<sequence>KLRFQGENISQQRLARRLLPRSPSKGFDISAALIADYWYAHPTLRFGFTHVTAMQEKLIETAERAQAPYCTPSHCRHHSGRVLIFTPLEYTYSFESQTILSLFVTSHVCSTFRLCSHRLFLARIVHSF</sequence>
<proteinExistence type="predicted"/>
<name>A0A074ZAR8_OPIVI</name>
<dbReference type="GeneID" id="20328634"/>
<evidence type="ECO:0000313" key="1">
    <source>
        <dbReference type="EMBL" id="KER24188.1"/>
    </source>
</evidence>
<reference evidence="1 2" key="1">
    <citation type="submission" date="2013-11" db="EMBL/GenBank/DDBJ databases">
        <title>Opisthorchis viverrini - life in the bile duct.</title>
        <authorList>
            <person name="Young N.D."/>
            <person name="Nagarajan N."/>
            <person name="Lin S.J."/>
            <person name="Korhonen P.K."/>
            <person name="Jex A.R."/>
            <person name="Hall R.S."/>
            <person name="Safavi-Hemami H."/>
            <person name="Kaewkong W."/>
            <person name="Bertrand D."/>
            <person name="Gao S."/>
            <person name="Seet Q."/>
            <person name="Wongkham S."/>
            <person name="Teh B.T."/>
            <person name="Wongkham C."/>
            <person name="Intapan P.M."/>
            <person name="Maleewong W."/>
            <person name="Yang X."/>
            <person name="Hu M."/>
            <person name="Wang Z."/>
            <person name="Hofmann A."/>
            <person name="Sternberg P.W."/>
            <person name="Tan P."/>
            <person name="Wang J."/>
            <person name="Gasser R.B."/>
        </authorList>
    </citation>
    <scope>NUCLEOTIDE SEQUENCE [LARGE SCALE GENOMIC DNA]</scope>
</reference>
<dbReference type="AlphaFoldDB" id="A0A074ZAR8"/>
<keyword evidence="2" id="KW-1185">Reference proteome</keyword>
<dbReference type="Proteomes" id="UP000054324">
    <property type="component" value="Unassembled WGS sequence"/>
</dbReference>
<dbReference type="CTD" id="20328634"/>
<feature type="non-terminal residue" evidence="1">
    <location>
        <position position="128"/>
    </location>
</feature>
<organism evidence="1 2">
    <name type="scientific">Opisthorchis viverrini</name>
    <name type="common">Southeast Asian liver fluke</name>
    <dbReference type="NCBI Taxonomy" id="6198"/>
    <lineage>
        <taxon>Eukaryota</taxon>
        <taxon>Metazoa</taxon>
        <taxon>Spiralia</taxon>
        <taxon>Lophotrochozoa</taxon>
        <taxon>Platyhelminthes</taxon>
        <taxon>Trematoda</taxon>
        <taxon>Digenea</taxon>
        <taxon>Opisthorchiida</taxon>
        <taxon>Opisthorchiata</taxon>
        <taxon>Opisthorchiidae</taxon>
        <taxon>Opisthorchis</taxon>
    </lineage>
</organism>